<dbReference type="RefSeq" id="XP_062636078.1">
    <property type="nucleotide sequence ID" value="XM_062784105.1"/>
</dbReference>
<dbReference type="AlphaFoldDB" id="A0AAN6V0R3"/>
<evidence type="ECO:0000313" key="4">
    <source>
        <dbReference type="Proteomes" id="UP001302676"/>
    </source>
</evidence>
<feature type="compositionally biased region" description="Low complexity" evidence="1">
    <location>
        <begin position="548"/>
        <end position="559"/>
    </location>
</feature>
<reference evidence="3" key="2">
    <citation type="submission" date="2023-05" db="EMBL/GenBank/DDBJ databases">
        <authorList>
            <consortium name="Lawrence Berkeley National Laboratory"/>
            <person name="Steindorff A."/>
            <person name="Hensen N."/>
            <person name="Bonometti L."/>
            <person name="Westerberg I."/>
            <person name="Brannstrom I.O."/>
            <person name="Guillou S."/>
            <person name="Cros-Aarteil S."/>
            <person name="Calhoun S."/>
            <person name="Haridas S."/>
            <person name="Kuo A."/>
            <person name="Mondo S."/>
            <person name="Pangilinan J."/>
            <person name="Riley R."/>
            <person name="Labutti K."/>
            <person name="Andreopoulos B."/>
            <person name="Lipzen A."/>
            <person name="Chen C."/>
            <person name="Yanf M."/>
            <person name="Daum C."/>
            <person name="Ng V."/>
            <person name="Clum A."/>
            <person name="Ohm R."/>
            <person name="Martin F."/>
            <person name="Silar P."/>
            <person name="Natvig D."/>
            <person name="Lalanne C."/>
            <person name="Gautier V."/>
            <person name="Ament-Velasquez S.L."/>
            <person name="Kruys A."/>
            <person name="Hutchinson M.I."/>
            <person name="Powell A.J."/>
            <person name="Barry K."/>
            <person name="Miller A.N."/>
            <person name="Grigoriev I.V."/>
            <person name="Debuchy R."/>
            <person name="Gladieux P."/>
            <person name="Thoren M.H."/>
            <person name="Johannesson H."/>
        </authorList>
    </citation>
    <scope>NUCLEOTIDE SEQUENCE</scope>
    <source>
        <strain evidence="3">CBS 141.50</strain>
    </source>
</reference>
<feature type="compositionally biased region" description="Acidic residues" evidence="1">
    <location>
        <begin position="40"/>
        <end position="51"/>
    </location>
</feature>
<feature type="compositionally biased region" description="Basic and acidic residues" evidence="1">
    <location>
        <begin position="310"/>
        <end position="327"/>
    </location>
</feature>
<keyword evidence="2" id="KW-0472">Membrane</keyword>
<feature type="compositionally biased region" description="Basic residues" evidence="1">
    <location>
        <begin position="296"/>
        <end position="309"/>
    </location>
</feature>
<accession>A0AAN6V0R3</accession>
<feature type="compositionally biased region" description="Low complexity" evidence="1">
    <location>
        <begin position="8"/>
        <end position="28"/>
    </location>
</feature>
<feature type="compositionally biased region" description="Low complexity" evidence="1">
    <location>
        <begin position="54"/>
        <end position="71"/>
    </location>
</feature>
<feature type="transmembrane region" description="Helical" evidence="2">
    <location>
        <begin position="403"/>
        <end position="427"/>
    </location>
</feature>
<keyword evidence="4" id="KW-1185">Reference proteome</keyword>
<feature type="compositionally biased region" description="Low complexity" evidence="1">
    <location>
        <begin position="506"/>
        <end position="520"/>
    </location>
</feature>
<feature type="compositionally biased region" description="Low complexity" evidence="1">
    <location>
        <begin position="328"/>
        <end position="341"/>
    </location>
</feature>
<evidence type="ECO:0000313" key="3">
    <source>
        <dbReference type="EMBL" id="KAK4142707.1"/>
    </source>
</evidence>
<keyword evidence="2" id="KW-1133">Transmembrane helix</keyword>
<evidence type="ECO:0000256" key="1">
    <source>
        <dbReference type="SAM" id="MobiDB-lite"/>
    </source>
</evidence>
<reference evidence="3" key="1">
    <citation type="journal article" date="2023" name="Mol. Phylogenet. Evol.">
        <title>Genome-scale phylogeny and comparative genomics of the fungal order Sordariales.</title>
        <authorList>
            <person name="Hensen N."/>
            <person name="Bonometti L."/>
            <person name="Westerberg I."/>
            <person name="Brannstrom I.O."/>
            <person name="Guillou S."/>
            <person name="Cros-Aarteil S."/>
            <person name="Calhoun S."/>
            <person name="Haridas S."/>
            <person name="Kuo A."/>
            <person name="Mondo S."/>
            <person name="Pangilinan J."/>
            <person name="Riley R."/>
            <person name="LaButti K."/>
            <person name="Andreopoulos B."/>
            <person name="Lipzen A."/>
            <person name="Chen C."/>
            <person name="Yan M."/>
            <person name="Daum C."/>
            <person name="Ng V."/>
            <person name="Clum A."/>
            <person name="Steindorff A."/>
            <person name="Ohm R.A."/>
            <person name="Martin F."/>
            <person name="Silar P."/>
            <person name="Natvig D.O."/>
            <person name="Lalanne C."/>
            <person name="Gautier V."/>
            <person name="Ament-Velasquez S.L."/>
            <person name="Kruys A."/>
            <person name="Hutchinson M.I."/>
            <person name="Powell A.J."/>
            <person name="Barry K."/>
            <person name="Miller A.N."/>
            <person name="Grigoriev I.V."/>
            <person name="Debuchy R."/>
            <person name="Gladieux P."/>
            <person name="Hiltunen Thoren M."/>
            <person name="Johannesson H."/>
        </authorList>
    </citation>
    <scope>NUCLEOTIDE SEQUENCE</scope>
    <source>
        <strain evidence="3">CBS 141.50</strain>
    </source>
</reference>
<feature type="region of interest" description="Disordered" evidence="1">
    <location>
        <begin position="101"/>
        <end position="349"/>
    </location>
</feature>
<feature type="compositionally biased region" description="Basic and acidic residues" evidence="1">
    <location>
        <begin position="258"/>
        <end position="279"/>
    </location>
</feature>
<feature type="region of interest" description="Disordered" evidence="1">
    <location>
        <begin position="506"/>
        <end position="590"/>
    </location>
</feature>
<evidence type="ECO:0000256" key="2">
    <source>
        <dbReference type="SAM" id="Phobius"/>
    </source>
</evidence>
<gene>
    <name evidence="3" type="ORF">C8A04DRAFT_38086</name>
</gene>
<proteinExistence type="predicted"/>
<comment type="caution">
    <text evidence="3">The sequence shown here is derived from an EMBL/GenBank/DDBJ whole genome shotgun (WGS) entry which is preliminary data.</text>
</comment>
<feature type="region of interest" description="Disordered" evidence="1">
    <location>
        <begin position="1"/>
        <end position="82"/>
    </location>
</feature>
<dbReference type="EMBL" id="MU853594">
    <property type="protein sequence ID" value="KAK4142707.1"/>
    <property type="molecule type" value="Genomic_DNA"/>
</dbReference>
<feature type="compositionally biased region" description="Low complexity" evidence="1">
    <location>
        <begin position="111"/>
        <end position="123"/>
    </location>
</feature>
<keyword evidence="2" id="KW-0812">Transmembrane</keyword>
<protein>
    <submittedName>
        <fullName evidence="3">Uncharacterized protein</fullName>
    </submittedName>
</protein>
<feature type="transmembrane region" description="Helical" evidence="2">
    <location>
        <begin position="370"/>
        <end position="391"/>
    </location>
</feature>
<dbReference type="GeneID" id="87820718"/>
<name>A0AAN6V0R3_9PEZI</name>
<organism evidence="3 4">
    <name type="scientific">Dichotomopilus funicola</name>
    <dbReference type="NCBI Taxonomy" id="1934379"/>
    <lineage>
        <taxon>Eukaryota</taxon>
        <taxon>Fungi</taxon>
        <taxon>Dikarya</taxon>
        <taxon>Ascomycota</taxon>
        <taxon>Pezizomycotina</taxon>
        <taxon>Sordariomycetes</taxon>
        <taxon>Sordariomycetidae</taxon>
        <taxon>Sordariales</taxon>
        <taxon>Chaetomiaceae</taxon>
        <taxon>Dichotomopilus</taxon>
    </lineage>
</organism>
<dbReference type="Proteomes" id="UP001302676">
    <property type="component" value="Unassembled WGS sequence"/>
</dbReference>
<sequence length="590" mass="64883">MNRFNFFTARPAATTPGDTTDPYGDRTPLSPGLHPSSAETDTDDEVLNDDLEAARPTAAATAGAAAASANANHEMSERQRPTSTRFLHRFRPAIPSFFSTAGAFSAPAPQPGQHQHPYHGYGQRFSIRPSSSHYSDSGAGLRGAPDTVLDYYPPPQQQYGARSRHPALGPESPKSPDLNLNLNLPGTRLNVPGLRGPWGSGGRGEGDRDDEVADGLATPAGTTWPGLVAEPEPAVVRDRGEMRRHGRRERSDSGSGSSRDRGDDEERRQRRQRRREERSGSGSGSGRSRRSERSGRSHRHHHHHHHRSRRGEEGRAERRERRERRQGGDSSSGSSGSSGSRRSSRDSKRPPRNFLFCFPWVKSRRIRSHILRCFVSGIFLVLTLAIYLSLFFTKNINSTEFTIVLILIILFVTIFFCYSLVRLIMLIMKRRKREQMAALGQASAPEMLGPSGYAVPREPIPVVLARDEEAVGIQSEATKTGPPAYGVWRESVRVDPNRLYWMRNQQTQPAQRQQQQQQQQTSADEVSELGSTTGGGGGRPTAAPRPPSYSSDDGVSYVVEARPRSMAPPRGGGYGGLGHPSESGMSGSWV</sequence>